<dbReference type="EMBL" id="JBFXLT010000013">
    <property type="protein sequence ID" value="KAL2818661.1"/>
    <property type="molecule type" value="Genomic_DNA"/>
</dbReference>
<sequence>MEEDINNQAKSDPLTKAFAILQCTWLIIQSIARASQGLRLTELKLTTLAFTACAFIMYGFWWCKPFDAQRPIQLLCLDSETASQIRSHLKPWDAKDRVMNTSRWRSYLVGMIDGVIYRRLSPGFAKSTVFHTFAIAFSTIHVIAWN</sequence>
<reference evidence="2 3" key="1">
    <citation type="submission" date="2024-07" db="EMBL/GenBank/DDBJ databases">
        <title>Section-level genome sequencing and comparative genomics of Aspergillus sections Usti and Cavernicolus.</title>
        <authorList>
            <consortium name="Lawrence Berkeley National Laboratory"/>
            <person name="Nybo J.L."/>
            <person name="Vesth T.C."/>
            <person name="Theobald S."/>
            <person name="Frisvad J.C."/>
            <person name="Larsen T.O."/>
            <person name="Kjaerboelling I."/>
            <person name="Rothschild-Mancinelli K."/>
            <person name="Lyhne E.K."/>
            <person name="Kogle M.E."/>
            <person name="Barry K."/>
            <person name="Clum A."/>
            <person name="Na H."/>
            <person name="Ledsgaard L."/>
            <person name="Lin J."/>
            <person name="Lipzen A."/>
            <person name="Kuo A."/>
            <person name="Riley R."/>
            <person name="Mondo S."/>
            <person name="Labutti K."/>
            <person name="Haridas S."/>
            <person name="Pangalinan J."/>
            <person name="Salamov A.A."/>
            <person name="Simmons B.A."/>
            <person name="Magnuson J.K."/>
            <person name="Chen J."/>
            <person name="Drula E."/>
            <person name="Henrissat B."/>
            <person name="Wiebenga A."/>
            <person name="Lubbers R.J."/>
            <person name="Gomes A.C."/>
            <person name="Makela M.R."/>
            <person name="Stajich J."/>
            <person name="Grigoriev I.V."/>
            <person name="Mortensen U.H."/>
            <person name="De Vries R.P."/>
            <person name="Baker S.E."/>
            <person name="Andersen M.R."/>
        </authorList>
    </citation>
    <scope>NUCLEOTIDE SEQUENCE [LARGE SCALE GENOMIC DNA]</scope>
    <source>
        <strain evidence="2 3">CBS 588.65</strain>
    </source>
</reference>
<accession>A0ABR4HT43</accession>
<keyword evidence="1" id="KW-0472">Membrane</keyword>
<protein>
    <recommendedName>
        <fullName evidence="4">Wax synthase domain-containing protein</fullName>
    </recommendedName>
</protein>
<keyword evidence="1" id="KW-1133">Transmembrane helix</keyword>
<keyword evidence="3" id="KW-1185">Reference proteome</keyword>
<organism evidence="2 3">
    <name type="scientific">Aspergillus granulosus</name>
    <dbReference type="NCBI Taxonomy" id="176169"/>
    <lineage>
        <taxon>Eukaryota</taxon>
        <taxon>Fungi</taxon>
        <taxon>Dikarya</taxon>
        <taxon>Ascomycota</taxon>
        <taxon>Pezizomycotina</taxon>
        <taxon>Eurotiomycetes</taxon>
        <taxon>Eurotiomycetidae</taxon>
        <taxon>Eurotiales</taxon>
        <taxon>Aspergillaceae</taxon>
        <taxon>Aspergillus</taxon>
        <taxon>Aspergillus subgen. Nidulantes</taxon>
    </lineage>
</organism>
<evidence type="ECO:0000256" key="1">
    <source>
        <dbReference type="SAM" id="Phobius"/>
    </source>
</evidence>
<keyword evidence="1" id="KW-0812">Transmembrane</keyword>
<name>A0ABR4HT43_9EURO</name>
<proteinExistence type="predicted"/>
<evidence type="ECO:0008006" key="4">
    <source>
        <dbReference type="Google" id="ProtNLM"/>
    </source>
</evidence>
<gene>
    <name evidence="2" type="ORF">BJX63DRAFT_429160</name>
</gene>
<evidence type="ECO:0000313" key="2">
    <source>
        <dbReference type="EMBL" id="KAL2818661.1"/>
    </source>
</evidence>
<evidence type="ECO:0000313" key="3">
    <source>
        <dbReference type="Proteomes" id="UP001610334"/>
    </source>
</evidence>
<comment type="caution">
    <text evidence="2">The sequence shown here is derived from an EMBL/GenBank/DDBJ whole genome shotgun (WGS) entry which is preliminary data.</text>
</comment>
<dbReference type="PANTHER" id="PTHR35043:SF7">
    <property type="entry name" value="TRANSCRIPTION FACTOR DOMAIN-CONTAINING PROTEIN"/>
    <property type="match status" value="1"/>
</dbReference>
<feature type="transmembrane region" description="Helical" evidence="1">
    <location>
        <begin position="45"/>
        <end position="63"/>
    </location>
</feature>
<feature type="transmembrane region" description="Helical" evidence="1">
    <location>
        <begin position="128"/>
        <end position="145"/>
    </location>
</feature>
<dbReference type="PANTHER" id="PTHR35043">
    <property type="entry name" value="TRANSCRIPTION FACTOR DOMAIN-CONTAINING PROTEIN"/>
    <property type="match status" value="1"/>
</dbReference>
<dbReference type="Proteomes" id="UP001610334">
    <property type="component" value="Unassembled WGS sequence"/>
</dbReference>